<accession>A0A8J6ELK8</accession>
<evidence type="ECO:0008006" key="3">
    <source>
        <dbReference type="Google" id="ProtNLM"/>
    </source>
</evidence>
<organism evidence="1 2">
    <name type="scientific">Eleutherodactylus coqui</name>
    <name type="common">Puerto Rican coqui</name>
    <dbReference type="NCBI Taxonomy" id="57060"/>
    <lineage>
        <taxon>Eukaryota</taxon>
        <taxon>Metazoa</taxon>
        <taxon>Chordata</taxon>
        <taxon>Craniata</taxon>
        <taxon>Vertebrata</taxon>
        <taxon>Euteleostomi</taxon>
        <taxon>Amphibia</taxon>
        <taxon>Batrachia</taxon>
        <taxon>Anura</taxon>
        <taxon>Neobatrachia</taxon>
        <taxon>Hyloidea</taxon>
        <taxon>Eleutherodactylidae</taxon>
        <taxon>Eleutherodactylinae</taxon>
        <taxon>Eleutherodactylus</taxon>
        <taxon>Eleutherodactylus</taxon>
    </lineage>
</organism>
<protein>
    <recommendedName>
        <fullName evidence="3">SGNH hydrolase-type esterase domain-containing protein</fullName>
    </recommendedName>
</protein>
<comment type="caution">
    <text evidence="1">The sequence shown here is derived from an EMBL/GenBank/DDBJ whole genome shotgun (WGS) entry which is preliminary data.</text>
</comment>
<evidence type="ECO:0000313" key="1">
    <source>
        <dbReference type="EMBL" id="KAG9471131.1"/>
    </source>
</evidence>
<dbReference type="AlphaFoldDB" id="A0A8J6ELK8"/>
<keyword evidence="2" id="KW-1185">Reference proteome</keyword>
<gene>
    <name evidence="1" type="ORF">GDO78_015702</name>
</gene>
<dbReference type="Proteomes" id="UP000770717">
    <property type="component" value="Unassembled WGS sequence"/>
</dbReference>
<name>A0A8J6ELK8_ELECQ</name>
<proteinExistence type="predicted"/>
<evidence type="ECO:0000313" key="2">
    <source>
        <dbReference type="Proteomes" id="UP000770717"/>
    </source>
</evidence>
<dbReference type="OrthoDB" id="9909727at2759"/>
<dbReference type="Gene3D" id="3.40.50.1110">
    <property type="entry name" value="SGNH hydrolase"/>
    <property type="match status" value="1"/>
</dbReference>
<dbReference type="InterPro" id="IPR036514">
    <property type="entry name" value="SGNH_hydro_sf"/>
</dbReference>
<sequence length="220" mass="25146">MGLVIKPLMDLSQSAVAAAGTWNCHARKTIWIVGNSFVHWAQVRAARQPYGTQLGLPQNRCQVFWFGEKDLWWSGILQLMAKAAEQTLPPDILVIHAGGNDLTSLRLSRLIQRIQADIHSWMAKWPWLKVVWSKIIQRKVWLTTGRIQQVEQKRRKVNTIITNFLKSKGGSFVDHDNINFKCSNLYRPDGEHLSDIGLDLFNKSLQQMLMNCLEGVQTVD</sequence>
<dbReference type="SUPFAM" id="SSF52266">
    <property type="entry name" value="SGNH hydrolase"/>
    <property type="match status" value="1"/>
</dbReference>
<reference evidence="1" key="1">
    <citation type="thesis" date="2020" institute="ProQuest LLC" country="789 East Eisenhower Parkway, Ann Arbor, MI, USA">
        <title>Comparative Genomics and Chromosome Evolution.</title>
        <authorList>
            <person name="Mudd A.B."/>
        </authorList>
    </citation>
    <scope>NUCLEOTIDE SEQUENCE</scope>
    <source>
        <strain evidence="1">HN-11 Male</strain>
        <tissue evidence="1">Kidney and liver</tissue>
    </source>
</reference>
<dbReference type="EMBL" id="WNTK01000177">
    <property type="protein sequence ID" value="KAG9471131.1"/>
    <property type="molecule type" value="Genomic_DNA"/>
</dbReference>